<feature type="region of interest" description="Disordered" evidence="1">
    <location>
        <begin position="239"/>
        <end position="339"/>
    </location>
</feature>
<feature type="compositionally biased region" description="Basic and acidic residues" evidence="1">
    <location>
        <begin position="265"/>
        <end position="282"/>
    </location>
</feature>
<reference evidence="2" key="1">
    <citation type="submission" date="2018-11" db="EMBL/GenBank/DDBJ databases">
        <authorList>
            <consortium name="Pathogen Informatics"/>
        </authorList>
    </citation>
    <scope>NUCLEOTIDE SEQUENCE</scope>
</reference>
<feature type="compositionally biased region" description="Basic and acidic residues" evidence="1">
    <location>
        <begin position="304"/>
        <end position="314"/>
    </location>
</feature>
<proteinExistence type="predicted"/>
<dbReference type="AlphaFoldDB" id="A0A448X779"/>
<name>A0A448X779_9PLAT</name>
<gene>
    <name evidence="2" type="ORF">PXEA_LOCUS23347</name>
</gene>
<organism evidence="2 3">
    <name type="scientific">Protopolystoma xenopodis</name>
    <dbReference type="NCBI Taxonomy" id="117903"/>
    <lineage>
        <taxon>Eukaryota</taxon>
        <taxon>Metazoa</taxon>
        <taxon>Spiralia</taxon>
        <taxon>Lophotrochozoa</taxon>
        <taxon>Platyhelminthes</taxon>
        <taxon>Monogenea</taxon>
        <taxon>Polyopisthocotylea</taxon>
        <taxon>Polystomatidea</taxon>
        <taxon>Polystomatidae</taxon>
        <taxon>Protopolystoma</taxon>
    </lineage>
</organism>
<protein>
    <submittedName>
        <fullName evidence="2">Uncharacterized protein</fullName>
    </submittedName>
</protein>
<dbReference type="EMBL" id="CAAALY010107494">
    <property type="protein sequence ID" value="VEL29907.1"/>
    <property type="molecule type" value="Genomic_DNA"/>
</dbReference>
<keyword evidence="3" id="KW-1185">Reference proteome</keyword>
<evidence type="ECO:0000256" key="1">
    <source>
        <dbReference type="SAM" id="MobiDB-lite"/>
    </source>
</evidence>
<comment type="caution">
    <text evidence="2">The sequence shown here is derived from an EMBL/GenBank/DDBJ whole genome shotgun (WGS) entry which is preliminary data.</text>
</comment>
<sequence length="361" mass="39089">MDTDPQSLMIQTLPINQPPSVPQASLQSNLSTISASQAVASNATSIPLLPLIQADQPFLGSGPLAPENAQSITPIIQQQSHLQQLPSDQHPSLANGPSDASTSVVSNINETHQLAPISIITQSMITPTAECLPSTEVIQNPQRQQPGTYVMQNQVLTSNSTHVTLVQPVQTLILCPSTPSRSSVVSTDTSVVAQMSSPIVPLSLGAPSDSHDIPILLPGASCLTRDGCMDPPASVLPVTELSSEEEAKRIQREKRRAYRQKKKLERLELQQKQAEQAKKSEDGIEPSDSSDKVDDVSDCISDPKMNKTKEEIANHKKRLTPKKSRRKSLTTNQGEATDCPSTNIEVYETTDFISVTYYAIL</sequence>
<dbReference type="Proteomes" id="UP000784294">
    <property type="component" value="Unassembled WGS sequence"/>
</dbReference>
<accession>A0A448X779</accession>
<evidence type="ECO:0000313" key="3">
    <source>
        <dbReference type="Proteomes" id="UP000784294"/>
    </source>
</evidence>
<feature type="region of interest" description="Disordered" evidence="1">
    <location>
        <begin position="84"/>
        <end position="103"/>
    </location>
</feature>
<evidence type="ECO:0000313" key="2">
    <source>
        <dbReference type="EMBL" id="VEL29907.1"/>
    </source>
</evidence>
<feature type="compositionally biased region" description="Basic residues" evidence="1">
    <location>
        <begin position="315"/>
        <end position="328"/>
    </location>
</feature>
<feature type="compositionally biased region" description="Basic residues" evidence="1">
    <location>
        <begin position="251"/>
        <end position="264"/>
    </location>
</feature>
<feature type="compositionally biased region" description="Polar residues" evidence="1">
    <location>
        <begin position="329"/>
        <end position="339"/>
    </location>
</feature>